<dbReference type="OrthoDB" id="9769453at2"/>
<sequence>MIVACLDIGSTWTKGATFRVDGETVSLLARAARPTTVVNLADGFFAVLGDIVEGDPLAQLHDGRLSLQYSSSAKGGLAVAAIGLVPEMTLEIGKIAAQSAGARLSQVFAYHLTEDDIAGLEASPPDILLFAGGTDGGNTNYVRANAEAIGRSSIDCEIVYAGNRSVAAEVGRLLAGKRLRIVDNLMPVFNEPNPDPARDAIRTIFLETIVKGKGLDRIMAATGAAPVPTPFAVLEYTRAIHAHVPEWDSFVLFDMGGATTDVYSVHQEMPDLGTVLRGLPEPEVKRTVEGDLGMRVSARTTVEAGEPEFGDAAEALRCYAERVVAQPEFLPLTPEDAALDTRLAAVCVGQACRRHVGRLATIYTPDGEMKIQTGRDLRQVARVIGSGGWLARAADFDPAPWFAQHAVDARGRLVLFPQHFSYYRDADYLFPLLANLARAFPAAAAQAGIRLLQD</sequence>
<organism evidence="1 2">
    <name type="scientific">Propionivibrio dicarboxylicus</name>
    <dbReference type="NCBI Taxonomy" id="83767"/>
    <lineage>
        <taxon>Bacteria</taxon>
        <taxon>Pseudomonadati</taxon>
        <taxon>Pseudomonadota</taxon>
        <taxon>Betaproteobacteria</taxon>
        <taxon>Rhodocyclales</taxon>
        <taxon>Rhodocyclaceae</taxon>
        <taxon>Propionivibrio</taxon>
    </lineage>
</organism>
<evidence type="ECO:0000313" key="2">
    <source>
        <dbReference type="Proteomes" id="UP000198607"/>
    </source>
</evidence>
<name>A0A1G8JTE9_9RHOO</name>
<protein>
    <recommendedName>
        <fullName evidence="3">Glutamate mutase</fullName>
    </recommendedName>
</protein>
<accession>A0A1G8JTE9</accession>
<dbReference type="RefSeq" id="WP_091939075.1">
    <property type="nucleotide sequence ID" value="NZ_FNCY01000017.1"/>
</dbReference>
<evidence type="ECO:0008006" key="3">
    <source>
        <dbReference type="Google" id="ProtNLM"/>
    </source>
</evidence>
<dbReference type="EMBL" id="FNCY01000017">
    <property type="protein sequence ID" value="SDI34405.1"/>
    <property type="molecule type" value="Genomic_DNA"/>
</dbReference>
<dbReference type="InterPro" id="IPR006230">
    <property type="entry name" value="MutL"/>
</dbReference>
<gene>
    <name evidence="1" type="ORF">SAMN05660652_03253</name>
</gene>
<keyword evidence="2" id="KW-1185">Reference proteome</keyword>
<dbReference type="PIRSF" id="PIRSF004729">
    <property type="entry name" value="MutL"/>
    <property type="match status" value="1"/>
</dbReference>
<dbReference type="Pfam" id="PF13941">
    <property type="entry name" value="MutL"/>
    <property type="match status" value="1"/>
</dbReference>
<reference evidence="1 2" key="1">
    <citation type="submission" date="2016-10" db="EMBL/GenBank/DDBJ databases">
        <authorList>
            <person name="de Groot N.N."/>
        </authorList>
    </citation>
    <scope>NUCLEOTIDE SEQUENCE [LARGE SCALE GENOMIC DNA]</scope>
    <source>
        <strain evidence="1 2">DSM 5885</strain>
    </source>
</reference>
<evidence type="ECO:0000313" key="1">
    <source>
        <dbReference type="EMBL" id="SDI34405.1"/>
    </source>
</evidence>
<proteinExistence type="predicted"/>
<dbReference type="STRING" id="83767.SAMN05660652_03253"/>
<dbReference type="Proteomes" id="UP000198607">
    <property type="component" value="Unassembled WGS sequence"/>
</dbReference>
<dbReference type="AlphaFoldDB" id="A0A1G8JTE9"/>
<dbReference type="NCBIfam" id="TIGR01319">
    <property type="entry name" value="glmL_fam"/>
    <property type="match status" value="1"/>
</dbReference>